<evidence type="ECO:0000313" key="2">
    <source>
        <dbReference type="EMBL" id="BAD45722.1"/>
    </source>
</evidence>
<protein>
    <submittedName>
        <fullName evidence="3">Os06g0250100 protein</fullName>
    </submittedName>
</protein>
<keyword evidence="1" id="KW-0732">Signal</keyword>
<feature type="chain" id="PRO_5010141229" evidence="1">
    <location>
        <begin position="35"/>
        <end position="89"/>
    </location>
</feature>
<feature type="signal peptide" evidence="1">
    <location>
        <begin position="1"/>
        <end position="34"/>
    </location>
</feature>
<dbReference type="EMBL" id="AP004651">
    <property type="protein sequence ID" value="BAD45722.1"/>
    <property type="molecule type" value="Genomic_DNA"/>
</dbReference>
<reference evidence="4" key="6">
    <citation type="journal article" date="2008" name="Nucleic Acids Res.">
        <title>The rice annotation project database (RAP-DB): 2008 update.</title>
        <authorList>
            <consortium name="The rice annotation project (RAP)"/>
        </authorList>
    </citation>
    <scope>GENOME REANNOTATION</scope>
    <source>
        <strain evidence="4">cv. Nipponbare</strain>
    </source>
</reference>
<dbReference type="PANTHER" id="PTHR35547">
    <property type="entry name" value="OS06G0249350 PROTEIN-RELATED"/>
    <property type="match status" value="1"/>
</dbReference>
<reference evidence="3" key="3">
    <citation type="journal article" date="2006" name="Nucleic Acids Res.">
        <title>The Rice Annotation Project Database (RAP-DB): hub for Oryza sativa ssp. japonica genome information.</title>
        <authorList>
            <person name="Ohyanagi H."/>
            <person name="Tanaka T."/>
            <person name="Sakai H."/>
            <person name="Shigemoto Y."/>
            <person name="Yamaguchi K."/>
            <person name="Habara T."/>
            <person name="Fujii Y."/>
            <person name="Antonio B.A."/>
            <person name="Nagamura Y."/>
            <person name="Imanishi T."/>
            <person name="Ikeo K."/>
            <person name="Itoh T."/>
            <person name="Gojobori T."/>
            <person name="Sasaki T."/>
        </authorList>
    </citation>
    <scope>NUCLEOTIDE SEQUENCE</scope>
</reference>
<reference evidence="3" key="7">
    <citation type="submission" date="2012-08" db="EMBL/GenBank/DDBJ databases">
        <title>Oryza sativa nipponbare(GA3) genomic DNA, chromosome 6.</title>
        <authorList>
            <consortium name="IRGSP(International Rice Genome Sequencing Project)"/>
        </authorList>
    </citation>
    <scope>NUCLEOTIDE SEQUENCE</scope>
</reference>
<gene>
    <name evidence="3" type="ordered locus">Os06g0250100</name>
    <name evidence="2" type="ORF">OSJNBa0091G06.20</name>
</gene>
<dbReference type="PANTHER" id="PTHR35547:SF2">
    <property type="entry name" value="OS06G0249350 PROTEIN"/>
    <property type="match status" value="1"/>
</dbReference>
<name>Q654P5_ORYSJ</name>
<reference evidence="3 4" key="2">
    <citation type="journal article" date="2005" name="Nature">
        <title>The map-based sequence of the rice genome.</title>
        <authorList>
            <consortium name="International rice genome sequencing project (IRGSP)"/>
            <person name="Matsumoto T."/>
            <person name="Wu J."/>
            <person name="Kanamori H."/>
            <person name="Katayose Y."/>
            <person name="Fujisawa M."/>
            <person name="Namiki N."/>
            <person name="Mizuno H."/>
            <person name="Yamamoto K."/>
            <person name="Antonio B.A."/>
            <person name="Baba T."/>
            <person name="Sakata K."/>
            <person name="Nagamura Y."/>
            <person name="Aoki H."/>
            <person name="Arikawa K."/>
            <person name="Arita K."/>
            <person name="Bito T."/>
            <person name="Chiden Y."/>
            <person name="Fujitsuka N."/>
            <person name="Fukunaka R."/>
            <person name="Hamada M."/>
            <person name="Harada C."/>
            <person name="Hayashi A."/>
            <person name="Hijishita S."/>
            <person name="Honda M."/>
            <person name="Hosokawa S."/>
            <person name="Ichikawa Y."/>
            <person name="Idonuma A."/>
            <person name="Iijima M."/>
            <person name="Ikeda M."/>
            <person name="Ikeno M."/>
            <person name="Ito K."/>
            <person name="Ito S."/>
            <person name="Ito T."/>
            <person name="Ito Y."/>
            <person name="Ito Y."/>
            <person name="Iwabuchi A."/>
            <person name="Kamiya K."/>
            <person name="Karasawa W."/>
            <person name="Kurita K."/>
            <person name="Katagiri S."/>
            <person name="Kikuta A."/>
            <person name="Kobayashi H."/>
            <person name="Kobayashi N."/>
            <person name="Machita K."/>
            <person name="Maehara T."/>
            <person name="Masukawa M."/>
            <person name="Mizubayashi T."/>
            <person name="Mukai Y."/>
            <person name="Nagasaki H."/>
            <person name="Nagata Y."/>
            <person name="Naito S."/>
            <person name="Nakashima M."/>
            <person name="Nakama Y."/>
            <person name="Nakamichi Y."/>
            <person name="Nakamura M."/>
            <person name="Meguro A."/>
            <person name="Negishi M."/>
            <person name="Ohta I."/>
            <person name="Ohta T."/>
            <person name="Okamoto M."/>
            <person name="Ono N."/>
            <person name="Saji S."/>
            <person name="Sakaguchi M."/>
            <person name="Sakai K."/>
            <person name="Shibata M."/>
            <person name="Shimokawa T."/>
            <person name="Song J."/>
            <person name="Takazaki Y."/>
            <person name="Terasawa K."/>
            <person name="Tsugane M."/>
            <person name="Tsuji K."/>
            <person name="Ueda S."/>
            <person name="Waki K."/>
            <person name="Yamagata H."/>
            <person name="Yamamoto M."/>
            <person name="Yamamoto S."/>
            <person name="Yamane H."/>
            <person name="Yoshiki S."/>
            <person name="Yoshihara R."/>
            <person name="Yukawa K."/>
            <person name="Zhong H."/>
            <person name="Yano M."/>
            <person name="Yuan Q."/>
            <person name="Ouyang S."/>
            <person name="Liu J."/>
            <person name="Jones K.M."/>
            <person name="Gansberger K."/>
            <person name="Moffat K."/>
            <person name="Hill J."/>
            <person name="Bera J."/>
            <person name="Fadrosh D."/>
            <person name="Jin S."/>
            <person name="Johri S."/>
            <person name="Kim M."/>
            <person name="Overton L."/>
            <person name="Reardon M."/>
            <person name="Tsitrin T."/>
            <person name="Vuong H."/>
            <person name="Weaver B."/>
            <person name="Ciecko A."/>
            <person name="Tallon L."/>
            <person name="Jackson J."/>
            <person name="Pai G."/>
            <person name="Aken S.V."/>
            <person name="Utterback T."/>
            <person name="Reidmuller S."/>
            <person name="Feldblyum T."/>
            <person name="Hsiao J."/>
            <person name="Zismann V."/>
            <person name="Iobst S."/>
            <person name="de Vazeille A.R."/>
            <person name="Buell C.R."/>
            <person name="Ying K."/>
            <person name="Li Y."/>
            <person name="Lu T."/>
            <person name="Huang Y."/>
            <person name="Zhao Q."/>
            <person name="Feng Q."/>
            <person name="Zhang L."/>
            <person name="Zhu J."/>
            <person name="Weng Q."/>
            <person name="Mu J."/>
            <person name="Lu Y."/>
            <person name="Fan D."/>
            <person name="Liu Y."/>
            <person name="Guan J."/>
            <person name="Zhang Y."/>
            <person name="Yu S."/>
            <person name="Liu X."/>
            <person name="Zhang Y."/>
            <person name="Hong G."/>
            <person name="Han B."/>
            <person name="Choisne N."/>
            <person name="Demange N."/>
            <person name="Orjeda G."/>
            <person name="Samain S."/>
            <person name="Cattolico L."/>
            <person name="Pelletier E."/>
            <person name="Couloux A."/>
            <person name="Segurens B."/>
            <person name="Wincker P."/>
            <person name="D'Hont A."/>
            <person name="Scarpelli C."/>
            <person name="Weissenbach J."/>
            <person name="Salanoubat M."/>
            <person name="Quetier F."/>
            <person name="Yu Y."/>
            <person name="Kim H.R."/>
            <person name="Rambo T."/>
            <person name="Currie J."/>
            <person name="Collura K."/>
            <person name="Luo M."/>
            <person name="Yang T."/>
            <person name="Ammiraju J.S.S."/>
            <person name="Engler F."/>
            <person name="Soderlund C."/>
            <person name="Wing R.A."/>
            <person name="Palmer L.E."/>
            <person name="de la Bastide M."/>
            <person name="Spiegel L."/>
            <person name="Nascimento L."/>
            <person name="Zutavern T."/>
            <person name="O'Shaughnessy A."/>
            <person name="Dike S."/>
            <person name="Dedhia N."/>
            <person name="Preston R."/>
            <person name="Balija V."/>
            <person name="McCombie W.R."/>
            <person name="Chow T."/>
            <person name="Chen H."/>
            <person name="Chung M."/>
            <person name="Chen C."/>
            <person name="Shaw J."/>
            <person name="Wu H."/>
            <person name="Hsiao K."/>
            <person name="Chao Y."/>
            <person name="Chu M."/>
            <person name="Cheng C."/>
            <person name="Hour A."/>
            <person name="Lee P."/>
            <person name="Lin S."/>
            <person name="Lin Y."/>
            <person name="Liou J."/>
            <person name="Liu S."/>
            <person name="Hsing Y."/>
            <person name="Raghuvanshi S."/>
            <person name="Mohanty A."/>
            <person name="Bharti A.K."/>
            <person name="Gaur A."/>
            <person name="Gupta V."/>
            <person name="Kumar D."/>
            <person name="Ravi V."/>
            <person name="Vij S."/>
            <person name="Kapur A."/>
            <person name="Khurana P."/>
            <person name="Khurana P."/>
            <person name="Khurana J.P."/>
            <person name="Tyagi A.K."/>
            <person name="Gaikwad K."/>
            <person name="Singh A."/>
            <person name="Dalal V."/>
            <person name="Srivastava S."/>
            <person name="Dixit A."/>
            <person name="Pal A.K."/>
            <person name="Ghazi I.A."/>
            <person name="Yadav M."/>
            <person name="Pandit A."/>
            <person name="Bhargava A."/>
            <person name="Sureshbabu K."/>
            <person name="Batra K."/>
            <person name="Sharma T.R."/>
            <person name="Mohapatra T."/>
            <person name="Singh N.K."/>
            <person name="Messing J."/>
            <person name="Nelson A.B."/>
            <person name="Fuks G."/>
            <person name="Kavchok S."/>
            <person name="Keizer G."/>
            <person name="Linton E."/>
            <person name="Llaca V."/>
            <person name="Song R."/>
            <person name="Tanyolac B."/>
            <person name="Young S."/>
            <person name="Ho-Il K."/>
            <person name="Hahn J.H."/>
            <person name="Sangsakoo G."/>
            <person name="Vanavichit A."/>
            <person name="de Mattos Luiz.A.T."/>
            <person name="Zimmer P.D."/>
            <person name="Malone G."/>
            <person name="Dellagostin O."/>
            <person name="de Oliveira A.C."/>
            <person name="Bevan M."/>
            <person name="Bancroft I."/>
            <person name="Minx P."/>
            <person name="Cordum H."/>
            <person name="Wilson R."/>
            <person name="Cheng Z."/>
            <person name="Jin W."/>
            <person name="Jiang J."/>
            <person name="Leong S.A."/>
            <person name="Iwama H."/>
            <person name="Gojobori T."/>
            <person name="Itoh T."/>
            <person name="Niimura Y."/>
            <person name="Fujii Y."/>
            <person name="Habara T."/>
            <person name="Sakai H."/>
            <person name="Sato Y."/>
            <person name="Wilson G."/>
            <person name="Kumar K."/>
            <person name="McCouch S."/>
            <person name="Juretic N."/>
            <person name="Hoen D."/>
            <person name="Wright S."/>
            <person name="Bruskiewich R."/>
            <person name="Bureau T."/>
            <person name="Miyao A."/>
            <person name="Hirochika H."/>
            <person name="Nishikawa T."/>
            <person name="Kadowaki K."/>
            <person name="Sugiura M."/>
            <person name="Burr B."/>
            <person name="Sasaki T."/>
        </authorList>
    </citation>
    <scope>NUCLEOTIDE SEQUENCE [LARGE SCALE GENOMIC DNA]</scope>
    <source>
        <strain evidence="4">cv. Nipponbare</strain>
    </source>
</reference>
<reference evidence="3" key="4">
    <citation type="journal article" date="2007" name="Genome Res.">
        <title>Curated Genome Annotation of Oryza sativa ssp. japonica and Comparative Genome Analysis with Arabidopsis thaliana.</title>
        <authorList>
            <consortium name="The Rice Annotation Project (RAP)"/>
            <person name="Itoh T."/>
            <person name="Tanaka T."/>
            <person name="Barrero R.A."/>
            <person name="Yamasaki C."/>
            <person name="Fujii Y."/>
            <person name="Hilton P.B."/>
            <person name="Antonio B.A."/>
            <person name="Aono H."/>
            <person name="Apweiler R."/>
            <person name="Bruskiewich R."/>
            <person name="Bureau T."/>
            <person name="Burr F."/>
            <person name="Costa de Oliveira A."/>
            <person name="Fuks G."/>
            <person name="Habara T."/>
            <person name="Haberer G."/>
            <person name="Han B."/>
            <person name="Harada E."/>
            <person name="Hiraki A.T."/>
            <person name="Hirochika H."/>
            <person name="Hoen D."/>
            <person name="Hokari H."/>
            <person name="Hosokawa S."/>
            <person name="Hsing Y."/>
            <person name="Ikawa H."/>
            <person name="Ikeo K."/>
            <person name="Imanishi T."/>
            <person name="Ito Y."/>
            <person name="Jaiswal P."/>
            <person name="Kanno M."/>
            <person name="Kawahara Y."/>
            <person name="Kawamura T."/>
            <person name="Kawashima H."/>
            <person name="Khurana J.P."/>
            <person name="Kikuchi S."/>
            <person name="Komatsu S."/>
            <person name="Koyanagi K.O."/>
            <person name="Kubooka H."/>
            <person name="Lieberherr D."/>
            <person name="Lin Y.C."/>
            <person name="Lonsdale D."/>
            <person name="Matsumoto T."/>
            <person name="Matsuya A."/>
            <person name="McCombie W.R."/>
            <person name="Messing J."/>
            <person name="Miyao A."/>
            <person name="Mulder N."/>
            <person name="Nagamura Y."/>
            <person name="Nam J."/>
            <person name="Namiki N."/>
            <person name="Numa H."/>
            <person name="Nurimoto S."/>
            <person name="O'donovan C."/>
            <person name="Ohyanagi H."/>
            <person name="Okido T."/>
            <person name="Oota S."/>
            <person name="Osato N."/>
            <person name="Palmer L.E."/>
            <person name="Quetier F."/>
            <person name="Raghuvanshi S."/>
            <person name="Saichi N."/>
            <person name="Sakai H."/>
            <person name="Sakai Y."/>
            <person name="Sakata K."/>
            <person name="Sakurai T."/>
            <person name="Sato F."/>
            <person name="Sato Y."/>
            <person name="Schoof H."/>
            <person name="Seki M."/>
            <person name="Shibata M."/>
            <person name="Shimizu Y."/>
            <person name="Shinozaki K."/>
            <person name="Shinso Y."/>
            <person name="Singh N.K."/>
            <person name="Smith-White B."/>
            <person name="Takeda J."/>
            <person name="Tanino M."/>
            <person name="Tatusova T."/>
            <person name="Thongjuea S."/>
            <person name="Todokoro F."/>
            <person name="Tsugane M."/>
            <person name="Tyagi A.K."/>
            <person name="Vanavichit A."/>
            <person name="Wang A."/>
            <person name="Wing R.A."/>
            <person name="Yamaguchi K."/>
            <person name="Yamamoto M."/>
            <person name="Yamamoto N."/>
            <person name="Yu Y."/>
            <person name="Zhang H."/>
            <person name="Zhao Q."/>
            <person name="Higo K."/>
            <person name="Burr B."/>
            <person name="Gojobori T."/>
            <person name="Sasaki T."/>
        </authorList>
    </citation>
    <scope>NUCLEOTIDE SEQUENCE</scope>
</reference>
<dbReference type="Proteomes" id="UP000000763">
    <property type="component" value="Chromosome 6"/>
</dbReference>
<dbReference type="KEGG" id="dosa:Os06g0250100"/>
<dbReference type="AlphaFoldDB" id="Q654P5"/>
<proteinExistence type="predicted"/>
<organism evidence="2 4">
    <name type="scientific">Oryza sativa subsp. japonica</name>
    <name type="common">Rice</name>
    <dbReference type="NCBI Taxonomy" id="39947"/>
    <lineage>
        <taxon>Eukaryota</taxon>
        <taxon>Viridiplantae</taxon>
        <taxon>Streptophyta</taxon>
        <taxon>Embryophyta</taxon>
        <taxon>Tracheophyta</taxon>
        <taxon>Spermatophyta</taxon>
        <taxon>Magnoliopsida</taxon>
        <taxon>Liliopsida</taxon>
        <taxon>Poales</taxon>
        <taxon>Poaceae</taxon>
        <taxon>BOP clade</taxon>
        <taxon>Oryzoideae</taxon>
        <taxon>Oryzeae</taxon>
        <taxon>Oryzinae</taxon>
        <taxon>Oryza</taxon>
        <taxon>Oryza sativa</taxon>
    </lineage>
</organism>
<evidence type="ECO:0000313" key="4">
    <source>
        <dbReference type="Proteomes" id="UP000000763"/>
    </source>
</evidence>
<sequence length="89" mass="8772">MASTRMMIVRRWAPVIAVAAALVVLSVLGTAAEAARPLVDGGVDGWVAAGGGGGAAASIVETLRRLYLQQLGGPGASCGTNSPNNGCPP</sequence>
<evidence type="ECO:0000313" key="3">
    <source>
        <dbReference type="EMBL" id="BAH93423.1"/>
    </source>
</evidence>
<reference evidence="2" key="1">
    <citation type="submission" date="2002-01" db="EMBL/GenBank/DDBJ databases">
        <title>Oryza sativa nipponbare(GA3) genomic DNA, chromosome 6, BAC clone:OSJNBa0091G06.</title>
        <authorList>
            <person name="Sasaki T."/>
            <person name="Matsumoto T."/>
            <person name="Yamamoto K."/>
        </authorList>
    </citation>
    <scope>NUCLEOTIDE SEQUENCE</scope>
</reference>
<reference evidence="3" key="8">
    <citation type="submission" date="2012-08" db="EMBL/GenBank/DDBJ databases">
        <title>The Second Rice Annotation Project Meeting (RAP2).</title>
        <authorList>
            <consortium name="The Rice Annotation Project (RAP)"/>
        </authorList>
    </citation>
    <scope>NUCLEOTIDE SEQUENCE</scope>
</reference>
<evidence type="ECO:0000256" key="1">
    <source>
        <dbReference type="SAM" id="SignalP"/>
    </source>
</evidence>
<dbReference type="EMBL" id="AP008212">
    <property type="protein sequence ID" value="BAH93423.1"/>
    <property type="molecule type" value="Genomic_DNA"/>
</dbReference>
<accession>Q654P5</accession>
<reference evidence="3" key="5">
    <citation type="journal article" date="2008" name="Nucleic Acids Res.">
        <title>The Rice Annotation Project Database (RAP-DB): 2008 update.</title>
        <authorList>
            <consortium name="The Rice Annotation Project (RAP)"/>
            <person name="Tanaka T."/>
            <person name="Antonio B.A."/>
            <person name="Kikuchi S."/>
            <person name="Matsumoto T."/>
            <person name="Nagamura Y."/>
            <person name="Numa H."/>
            <person name="Sakai H."/>
            <person name="Wu J."/>
            <person name="Itoh T."/>
            <person name="Sasaki T."/>
            <person name="Aono R."/>
            <person name="Fujii Y."/>
            <person name="Habara T."/>
            <person name="Harada E."/>
            <person name="Kanno M."/>
            <person name="Kawahara Y."/>
            <person name="Kawashima H."/>
            <person name="Kubooka H."/>
            <person name="Matsuya A."/>
            <person name="Nakaoka H."/>
            <person name="Saichi N."/>
            <person name="Sanbonmatsu R."/>
            <person name="Sato Y."/>
            <person name="Shinso Y."/>
            <person name="Suzuki M."/>
            <person name="Takeda J."/>
            <person name="Tanino M."/>
            <person name="Todokoro F."/>
            <person name="Yamaguchi K."/>
            <person name="Yamamoto N."/>
            <person name="Yamasaki C."/>
            <person name="Imanishi T."/>
            <person name="Okido T."/>
            <person name="Tada M."/>
            <person name="Ikeo K."/>
            <person name="Tateno Y."/>
            <person name="Gojobori T."/>
            <person name="Lin Y.C."/>
            <person name="Wei F.J."/>
            <person name="Hsing Y.I."/>
            <person name="Zhao Q."/>
            <person name="Han B."/>
            <person name="Kramer M.R."/>
            <person name="McCombie R.W."/>
            <person name="Lonsdale D."/>
            <person name="O'Donovan C.C."/>
            <person name="Whitfield E.J."/>
            <person name="Apweiler R."/>
            <person name="Koyanagi K.O."/>
            <person name="Khurana J.P."/>
            <person name="Raghuvanshi S."/>
            <person name="Singh N.K."/>
            <person name="Tyagi A.K."/>
            <person name="Haberer G."/>
            <person name="Fujisawa M."/>
            <person name="Hosokawa S."/>
            <person name="Ito Y."/>
            <person name="Ikawa H."/>
            <person name="Shibata M."/>
            <person name="Yamamoto M."/>
            <person name="Bruskiewich R.M."/>
            <person name="Hoen D.R."/>
            <person name="Bureau TE."/>
            <person name="Namiki N."/>
            <person name="Ohyanagi H."/>
            <person name="Sakai Y."/>
            <person name="Nobushima S."/>
            <person name="Sakata K."/>
            <person name="Barrero R.A."/>
            <person name="Sato Y."/>
            <person name="Souvorov A."/>
            <person name="Smith-White B."/>
            <person name="Tatusova T."/>
            <person name="An S."/>
            <person name="An G."/>
            <person name="OOta S."/>
            <person name="Fuks G."/>
            <person name="Messing J."/>
            <person name="Christie K.R."/>
            <person name="Lieberherr D."/>
            <person name="Kim H."/>
            <person name="Zuccolo A."/>
            <person name="Wing R.A."/>
            <person name="Nobuta K."/>
            <person name="Green P.J."/>
            <person name="Lu C."/>
            <person name="Meyers BC."/>
            <person name="Chaparro C."/>
            <person name="Piegu B."/>
            <person name="Panaud O."/>
            <person name="Echeverria M."/>
        </authorList>
    </citation>
    <scope>NUCLEOTIDE SEQUENCE</scope>
</reference>